<protein>
    <submittedName>
        <fullName evidence="1">Uncharacterized protein</fullName>
    </submittedName>
</protein>
<evidence type="ECO:0000313" key="2">
    <source>
        <dbReference type="Proteomes" id="UP000749559"/>
    </source>
</evidence>
<dbReference type="EMBL" id="CAIIXF020000005">
    <property type="protein sequence ID" value="CAH1783948.1"/>
    <property type="molecule type" value="Genomic_DNA"/>
</dbReference>
<dbReference type="Proteomes" id="UP000749559">
    <property type="component" value="Unassembled WGS sequence"/>
</dbReference>
<evidence type="ECO:0000313" key="1">
    <source>
        <dbReference type="EMBL" id="CAH1783948.1"/>
    </source>
</evidence>
<dbReference type="AlphaFoldDB" id="A0A8S4NQW3"/>
<dbReference type="PANTHER" id="PTHR40743">
    <property type="entry name" value="NUCLEOTIDE-DIPHOSPHO-SUGAR TRANSFERASE CONTAINING PROTEIN"/>
    <property type="match status" value="1"/>
</dbReference>
<accession>A0A8S4NQW3</accession>
<gene>
    <name evidence="1" type="ORF">OFUS_LOCUS10216</name>
</gene>
<keyword evidence="2" id="KW-1185">Reference proteome</keyword>
<name>A0A8S4NQW3_OWEFU</name>
<comment type="caution">
    <text evidence="1">The sequence shown here is derived from an EMBL/GenBank/DDBJ whole genome shotgun (WGS) entry which is preliminary data.</text>
</comment>
<organism evidence="1 2">
    <name type="scientific">Owenia fusiformis</name>
    <name type="common">Polychaete worm</name>
    <dbReference type="NCBI Taxonomy" id="6347"/>
    <lineage>
        <taxon>Eukaryota</taxon>
        <taxon>Metazoa</taxon>
        <taxon>Spiralia</taxon>
        <taxon>Lophotrochozoa</taxon>
        <taxon>Annelida</taxon>
        <taxon>Polychaeta</taxon>
        <taxon>Sedentaria</taxon>
        <taxon>Canalipalpata</taxon>
        <taxon>Sabellida</taxon>
        <taxon>Oweniida</taxon>
        <taxon>Oweniidae</taxon>
        <taxon>Owenia</taxon>
    </lineage>
</organism>
<reference evidence="1" key="1">
    <citation type="submission" date="2022-03" db="EMBL/GenBank/DDBJ databases">
        <authorList>
            <person name="Martin C."/>
        </authorList>
    </citation>
    <scope>NUCLEOTIDE SEQUENCE</scope>
</reference>
<sequence>MTSSTVSRLRTFLVLFIMVAASFLILHRNACKGYAEGKIILMKIETDITDLGNLIVKDIQAGKTLKNNELSNQKTIEELKNSIKDISNLIESNIKHEAIKEQESIGSKRSSIIERKLNRRDESCDVMLNIMTTFPVLTSTKDKAQHGFVNYSAEIIQSRQLEYVRALEMNIMHPCVEKVHLLVENLGVKSYLMSLNLTAVSQADIEAMVHFHKLLYFPTYKAYAIYANENLMFKTVAIMNGDISLGDGFNLIKNSYLIGDRVAYSLTRHSSLLPNCGNNANFCLQTYMGYHDAHILYMDTAFDNWSLDFLAYPINRLGVENLFMYVLSQKLNKIVLNPCRILKNHHNHCSGLRSNFTTSEKIRVNIGQNKKFSWRSPFTYRLH</sequence>
<proteinExistence type="predicted"/>
<dbReference type="PANTHER" id="PTHR40743:SF1">
    <property type="entry name" value="POSSIBLE GLYCOSYLTRANSFERASE"/>
    <property type="match status" value="1"/>
</dbReference>
<dbReference type="OrthoDB" id="5977719at2759"/>